<keyword evidence="6" id="KW-0472">Membrane</keyword>
<feature type="region of interest" description="Disordered" evidence="5">
    <location>
        <begin position="146"/>
        <end position="168"/>
    </location>
</feature>
<gene>
    <name evidence="8" type="ORF">HYY65_04555</name>
</gene>
<dbReference type="InterPro" id="IPR036909">
    <property type="entry name" value="Cyt_c-like_dom_sf"/>
</dbReference>
<feature type="domain" description="Cytochrome c" evidence="7">
    <location>
        <begin position="61"/>
        <end position="150"/>
    </location>
</feature>
<dbReference type="PANTHER" id="PTHR35008:SF8">
    <property type="entry name" value="ALCOHOL DEHYDROGENASE CYTOCHROME C SUBUNIT"/>
    <property type="match status" value="1"/>
</dbReference>
<protein>
    <submittedName>
        <fullName evidence="8">Cytochrome c</fullName>
    </submittedName>
</protein>
<evidence type="ECO:0000256" key="3">
    <source>
        <dbReference type="ARBA" id="ARBA00023004"/>
    </source>
</evidence>
<evidence type="ECO:0000256" key="2">
    <source>
        <dbReference type="ARBA" id="ARBA00022723"/>
    </source>
</evidence>
<dbReference type="EMBL" id="JACPSX010000086">
    <property type="protein sequence ID" value="MBI3014334.1"/>
    <property type="molecule type" value="Genomic_DNA"/>
</dbReference>
<organism evidence="8 9">
    <name type="scientific">Tectimicrobiota bacterium</name>
    <dbReference type="NCBI Taxonomy" id="2528274"/>
    <lineage>
        <taxon>Bacteria</taxon>
        <taxon>Pseudomonadati</taxon>
        <taxon>Nitrospinota/Tectimicrobiota group</taxon>
        <taxon>Candidatus Tectimicrobiota</taxon>
    </lineage>
</organism>
<sequence length="168" mass="18021">MKCRPSQSHLSIYTALFSFLFASFLLTAALYETTEAGDTLTSQRVLLAAAKAPAKASKGFDWKKLGAQVYTNTCAACHQPNGQGVPNTFPPLKGNAVVLAKDPKDHIQSILKGVQGKKIGGVAYQTPMPPQANLSDEEIAAVVNHERTSWGNNAPTLTPEDVKKLRGK</sequence>
<evidence type="ECO:0000256" key="1">
    <source>
        <dbReference type="ARBA" id="ARBA00022617"/>
    </source>
</evidence>
<reference evidence="8" key="1">
    <citation type="submission" date="2020-07" db="EMBL/GenBank/DDBJ databases">
        <title>Huge and variable diversity of episymbiotic CPR bacteria and DPANN archaea in groundwater ecosystems.</title>
        <authorList>
            <person name="He C.Y."/>
            <person name="Keren R."/>
            <person name="Whittaker M."/>
            <person name="Farag I.F."/>
            <person name="Doudna J."/>
            <person name="Cate J.H.D."/>
            <person name="Banfield J.F."/>
        </authorList>
    </citation>
    <scope>NUCLEOTIDE SEQUENCE</scope>
    <source>
        <strain evidence="8">NC_groundwater_717_Ag_S-0.2um_59_8</strain>
    </source>
</reference>
<dbReference type="PANTHER" id="PTHR35008">
    <property type="entry name" value="BLL4482 PROTEIN-RELATED"/>
    <property type="match status" value="1"/>
</dbReference>
<keyword evidence="6" id="KW-1133">Transmembrane helix</keyword>
<evidence type="ECO:0000313" key="9">
    <source>
        <dbReference type="Proteomes" id="UP000741360"/>
    </source>
</evidence>
<dbReference type="SUPFAM" id="SSF46626">
    <property type="entry name" value="Cytochrome c"/>
    <property type="match status" value="1"/>
</dbReference>
<keyword evidence="6" id="KW-0812">Transmembrane</keyword>
<dbReference type="GO" id="GO:0009055">
    <property type="term" value="F:electron transfer activity"/>
    <property type="evidence" value="ECO:0007669"/>
    <property type="project" value="InterPro"/>
</dbReference>
<dbReference type="PROSITE" id="PS51007">
    <property type="entry name" value="CYTC"/>
    <property type="match status" value="1"/>
</dbReference>
<dbReference type="Gene3D" id="1.10.760.10">
    <property type="entry name" value="Cytochrome c-like domain"/>
    <property type="match status" value="1"/>
</dbReference>
<dbReference type="Proteomes" id="UP000741360">
    <property type="component" value="Unassembled WGS sequence"/>
</dbReference>
<keyword evidence="1 4" id="KW-0349">Heme</keyword>
<proteinExistence type="predicted"/>
<accession>A0A932M024</accession>
<evidence type="ECO:0000259" key="7">
    <source>
        <dbReference type="PROSITE" id="PS51007"/>
    </source>
</evidence>
<dbReference type="GO" id="GO:0020037">
    <property type="term" value="F:heme binding"/>
    <property type="evidence" value="ECO:0007669"/>
    <property type="project" value="InterPro"/>
</dbReference>
<evidence type="ECO:0000256" key="4">
    <source>
        <dbReference type="PROSITE-ProRule" id="PRU00433"/>
    </source>
</evidence>
<keyword evidence="3 4" id="KW-0408">Iron</keyword>
<dbReference type="GO" id="GO:0046872">
    <property type="term" value="F:metal ion binding"/>
    <property type="evidence" value="ECO:0007669"/>
    <property type="project" value="UniProtKB-KW"/>
</dbReference>
<name>A0A932M024_UNCTE</name>
<evidence type="ECO:0000313" key="8">
    <source>
        <dbReference type="EMBL" id="MBI3014334.1"/>
    </source>
</evidence>
<dbReference type="InterPro" id="IPR009056">
    <property type="entry name" value="Cyt_c-like_dom"/>
</dbReference>
<keyword evidence="2 4" id="KW-0479">Metal-binding</keyword>
<dbReference type="InterPro" id="IPR051459">
    <property type="entry name" value="Cytochrome_c-type_DH"/>
</dbReference>
<evidence type="ECO:0000256" key="6">
    <source>
        <dbReference type="SAM" id="Phobius"/>
    </source>
</evidence>
<dbReference type="Pfam" id="PF00034">
    <property type="entry name" value="Cytochrom_C"/>
    <property type="match status" value="1"/>
</dbReference>
<feature type="transmembrane region" description="Helical" evidence="6">
    <location>
        <begin position="12"/>
        <end position="31"/>
    </location>
</feature>
<comment type="caution">
    <text evidence="8">The sequence shown here is derived from an EMBL/GenBank/DDBJ whole genome shotgun (WGS) entry which is preliminary data.</text>
</comment>
<dbReference type="AlphaFoldDB" id="A0A932M024"/>
<evidence type="ECO:0000256" key="5">
    <source>
        <dbReference type="SAM" id="MobiDB-lite"/>
    </source>
</evidence>